<evidence type="ECO:0000313" key="3">
    <source>
        <dbReference type="Proteomes" id="UP001207654"/>
    </source>
</evidence>
<comment type="caution">
    <text evidence="2">The sequence shown here is derived from an EMBL/GenBank/DDBJ whole genome shotgun (WGS) entry which is preliminary data.</text>
</comment>
<reference evidence="2 3" key="1">
    <citation type="submission" date="2022-11" db="EMBL/GenBank/DDBJ databases">
        <title>Minimal conservation of predation-associated metabolite biosynthetic gene clusters underscores biosynthetic potential of Myxococcota including descriptions for ten novel species: Archangium lansinium sp. nov., Myxococcus landrumus sp. nov., Nannocystis bai.</title>
        <authorList>
            <person name="Ahearne A."/>
            <person name="Stevens C."/>
            <person name="Phillips K."/>
        </authorList>
    </citation>
    <scope>NUCLEOTIDE SEQUENCE [LARGE SCALE GENOMIC DNA]</scope>
    <source>
        <strain evidence="2 3">MIWBW</strain>
    </source>
</reference>
<feature type="signal peptide" evidence="1">
    <location>
        <begin position="1"/>
        <end position="24"/>
    </location>
</feature>
<name>A0ABT4ALW8_9BACT</name>
<dbReference type="EMBL" id="JAPNKA010000001">
    <property type="protein sequence ID" value="MCY1082693.1"/>
    <property type="molecule type" value="Genomic_DNA"/>
</dbReference>
<dbReference type="RefSeq" id="WP_267541252.1">
    <property type="nucleotide sequence ID" value="NZ_JAPNKA010000001.1"/>
</dbReference>
<keyword evidence="3" id="KW-1185">Reference proteome</keyword>
<gene>
    <name evidence="2" type="ORF">OV287_50410</name>
</gene>
<organism evidence="2 3">
    <name type="scientific">Archangium lansingense</name>
    <dbReference type="NCBI Taxonomy" id="2995310"/>
    <lineage>
        <taxon>Bacteria</taxon>
        <taxon>Pseudomonadati</taxon>
        <taxon>Myxococcota</taxon>
        <taxon>Myxococcia</taxon>
        <taxon>Myxococcales</taxon>
        <taxon>Cystobacterineae</taxon>
        <taxon>Archangiaceae</taxon>
        <taxon>Archangium</taxon>
    </lineage>
</organism>
<feature type="chain" id="PRO_5047451628" description="Lipoprotein" evidence="1">
    <location>
        <begin position="25"/>
        <end position="88"/>
    </location>
</feature>
<proteinExistence type="predicted"/>
<evidence type="ECO:0000313" key="2">
    <source>
        <dbReference type="EMBL" id="MCY1082693.1"/>
    </source>
</evidence>
<evidence type="ECO:0000256" key="1">
    <source>
        <dbReference type="SAM" id="SignalP"/>
    </source>
</evidence>
<evidence type="ECO:0008006" key="4">
    <source>
        <dbReference type="Google" id="ProtNLM"/>
    </source>
</evidence>
<accession>A0ABT4ALW8</accession>
<keyword evidence="1" id="KW-0732">Signal</keyword>
<dbReference type="PROSITE" id="PS51257">
    <property type="entry name" value="PROKAR_LIPOPROTEIN"/>
    <property type="match status" value="1"/>
</dbReference>
<dbReference type="Proteomes" id="UP001207654">
    <property type="component" value="Unassembled WGS sequence"/>
</dbReference>
<sequence length="88" mass="10057">MTNRVTLLTLLPLLLIATVGCPHAWGRNGTIEQALERDVSEYYSLRDCTLDKQEWFDLCATFYERESNSMARQLCPPECRPSRPPGNP</sequence>
<protein>
    <recommendedName>
        <fullName evidence="4">Lipoprotein</fullName>
    </recommendedName>
</protein>